<dbReference type="PROSITE" id="PS50404">
    <property type="entry name" value="GST_NTER"/>
    <property type="match status" value="1"/>
</dbReference>
<dbReference type="EMBL" id="JACRAF010000055">
    <property type="protein sequence ID" value="MBI4923422.1"/>
    <property type="molecule type" value="Genomic_DNA"/>
</dbReference>
<dbReference type="CDD" id="cd03194">
    <property type="entry name" value="GST_C_3"/>
    <property type="match status" value="1"/>
</dbReference>
<dbReference type="Proteomes" id="UP000782610">
    <property type="component" value="Unassembled WGS sequence"/>
</dbReference>
<evidence type="ECO:0000313" key="3">
    <source>
        <dbReference type="Proteomes" id="UP000782610"/>
    </source>
</evidence>
<dbReference type="InterPro" id="IPR004045">
    <property type="entry name" value="Glutathione_S-Trfase_N"/>
</dbReference>
<dbReference type="InterPro" id="IPR040079">
    <property type="entry name" value="Glutathione_S-Trfase"/>
</dbReference>
<dbReference type="CDD" id="cd03043">
    <property type="entry name" value="GST_N_1"/>
    <property type="match status" value="1"/>
</dbReference>
<feature type="domain" description="GST N-terminal" evidence="1">
    <location>
        <begin position="10"/>
        <end position="90"/>
    </location>
</feature>
<dbReference type="Gene3D" id="1.20.1050.10">
    <property type="match status" value="1"/>
</dbReference>
<name>A0A933P0B5_9HYPH</name>
<reference evidence="2" key="1">
    <citation type="submission" date="2020-07" db="EMBL/GenBank/DDBJ databases">
        <title>Huge and variable diversity of episymbiotic CPR bacteria and DPANN archaea in groundwater ecosystems.</title>
        <authorList>
            <person name="He C.Y."/>
            <person name="Keren R."/>
            <person name="Whittaker M."/>
            <person name="Farag I.F."/>
            <person name="Doudna J."/>
            <person name="Cate J.H.D."/>
            <person name="Banfield J.F."/>
        </authorList>
    </citation>
    <scope>NUCLEOTIDE SEQUENCE</scope>
    <source>
        <strain evidence="2">NC_groundwater_1586_Pr3_B-0.1um_66_15</strain>
    </source>
</reference>
<dbReference type="PANTHER" id="PTHR42673">
    <property type="entry name" value="MALEYLACETOACETATE ISOMERASE"/>
    <property type="match status" value="1"/>
</dbReference>
<dbReference type="AlphaFoldDB" id="A0A933P0B5"/>
<dbReference type="GO" id="GO:0016034">
    <property type="term" value="F:maleylacetoacetate isomerase activity"/>
    <property type="evidence" value="ECO:0007669"/>
    <property type="project" value="TreeGrafter"/>
</dbReference>
<dbReference type="SUPFAM" id="SSF52833">
    <property type="entry name" value="Thioredoxin-like"/>
    <property type="match status" value="1"/>
</dbReference>
<dbReference type="GO" id="GO:0006559">
    <property type="term" value="P:L-phenylalanine catabolic process"/>
    <property type="evidence" value="ECO:0007669"/>
    <property type="project" value="TreeGrafter"/>
</dbReference>
<dbReference type="GO" id="GO:0004364">
    <property type="term" value="F:glutathione transferase activity"/>
    <property type="evidence" value="ECO:0007669"/>
    <property type="project" value="TreeGrafter"/>
</dbReference>
<evidence type="ECO:0000313" key="2">
    <source>
        <dbReference type="EMBL" id="MBI4923422.1"/>
    </source>
</evidence>
<dbReference type="SFLD" id="SFLDS00019">
    <property type="entry name" value="Glutathione_Transferase_(cytos"/>
    <property type="match status" value="1"/>
</dbReference>
<dbReference type="Pfam" id="PF13409">
    <property type="entry name" value="GST_N_2"/>
    <property type="match status" value="1"/>
</dbReference>
<dbReference type="Gene3D" id="3.40.30.10">
    <property type="entry name" value="Glutaredoxin"/>
    <property type="match status" value="1"/>
</dbReference>
<dbReference type="Pfam" id="PF13410">
    <property type="entry name" value="GST_C_2"/>
    <property type="match status" value="1"/>
</dbReference>
<dbReference type="SUPFAM" id="SSF47616">
    <property type="entry name" value="GST C-terminal domain-like"/>
    <property type="match status" value="1"/>
</dbReference>
<evidence type="ECO:0000259" key="1">
    <source>
        <dbReference type="PROSITE" id="PS50404"/>
    </source>
</evidence>
<dbReference type="GO" id="GO:0006749">
    <property type="term" value="P:glutathione metabolic process"/>
    <property type="evidence" value="ECO:0007669"/>
    <property type="project" value="TreeGrafter"/>
</dbReference>
<organism evidence="2 3">
    <name type="scientific">Devosia nanyangense</name>
    <dbReference type="NCBI Taxonomy" id="1228055"/>
    <lineage>
        <taxon>Bacteria</taxon>
        <taxon>Pseudomonadati</taxon>
        <taxon>Pseudomonadota</taxon>
        <taxon>Alphaproteobacteria</taxon>
        <taxon>Hyphomicrobiales</taxon>
        <taxon>Devosiaceae</taxon>
        <taxon>Devosia</taxon>
    </lineage>
</organism>
<protein>
    <submittedName>
        <fullName evidence="2">Glutathione S-transferase family protein</fullName>
    </submittedName>
</protein>
<sequence length="231" mass="26000">MAEGLRRDAVRLIFANRNYSSWSLRAWLVPKHFGIPFQEELVLLSGEGWRENIRRLSPSGRVPVLIDGDLVIPETLAIIEYLAESFPEKAIWPRSKADRALARSVASEMHGGFAALREAAPMNLRATHPGKVDIDVVADDLRRIEALWSDLLDRSGGPYLFGEFSAADAMYAPVATRIRTYELPASDAAQEYVEAVYALPAFQEWYVEAVREPWIVEDDEIDIMRARAAAR</sequence>
<dbReference type="InterPro" id="IPR036249">
    <property type="entry name" value="Thioredoxin-like_sf"/>
</dbReference>
<accession>A0A933P0B5</accession>
<proteinExistence type="predicted"/>
<dbReference type="InterPro" id="IPR036282">
    <property type="entry name" value="Glutathione-S-Trfase_C_sf"/>
</dbReference>
<comment type="caution">
    <text evidence="2">The sequence shown here is derived from an EMBL/GenBank/DDBJ whole genome shotgun (WGS) entry which is preliminary data.</text>
</comment>
<gene>
    <name evidence="2" type="ORF">HY834_16900</name>
</gene>
<dbReference type="PANTHER" id="PTHR42673:SF4">
    <property type="entry name" value="MALEYLACETOACETATE ISOMERASE"/>
    <property type="match status" value="1"/>
</dbReference>